<dbReference type="SUPFAM" id="SSF46774">
    <property type="entry name" value="ARID-like"/>
    <property type="match status" value="1"/>
</dbReference>
<dbReference type="InterPro" id="IPR016024">
    <property type="entry name" value="ARM-type_fold"/>
</dbReference>
<feature type="region of interest" description="Disordered" evidence="5">
    <location>
        <begin position="1"/>
        <end position="109"/>
    </location>
</feature>
<dbReference type="InterPro" id="IPR001606">
    <property type="entry name" value="ARID_dom"/>
</dbReference>
<dbReference type="SMART" id="SM00501">
    <property type="entry name" value="BRIGHT"/>
    <property type="match status" value="1"/>
</dbReference>
<dbReference type="Pfam" id="PF01388">
    <property type="entry name" value="ARID"/>
    <property type="match status" value="1"/>
</dbReference>
<organism evidence="7 8">
    <name type="scientific">Mesorhabditis belari</name>
    <dbReference type="NCBI Taxonomy" id="2138241"/>
    <lineage>
        <taxon>Eukaryota</taxon>
        <taxon>Metazoa</taxon>
        <taxon>Ecdysozoa</taxon>
        <taxon>Nematoda</taxon>
        <taxon>Chromadorea</taxon>
        <taxon>Rhabditida</taxon>
        <taxon>Rhabditina</taxon>
        <taxon>Rhabditomorpha</taxon>
        <taxon>Rhabditoidea</taxon>
        <taxon>Rhabditidae</taxon>
        <taxon>Mesorhabditinae</taxon>
        <taxon>Mesorhabditis</taxon>
    </lineage>
</organism>
<reference evidence="8" key="1">
    <citation type="submission" date="2024-02" db="UniProtKB">
        <authorList>
            <consortium name="WormBaseParasite"/>
        </authorList>
    </citation>
    <scope>IDENTIFICATION</scope>
</reference>
<dbReference type="SMART" id="SM01014">
    <property type="entry name" value="ARID"/>
    <property type="match status" value="1"/>
</dbReference>
<dbReference type="WBParaSite" id="MBELARI_LOCUS3925">
    <property type="protein sequence ID" value="MBELARI_LOCUS3925"/>
    <property type="gene ID" value="MBELARI_LOCUS3925"/>
</dbReference>
<feature type="compositionally biased region" description="Polar residues" evidence="5">
    <location>
        <begin position="485"/>
        <end position="506"/>
    </location>
</feature>
<feature type="compositionally biased region" description="Pro residues" evidence="5">
    <location>
        <begin position="797"/>
        <end position="814"/>
    </location>
</feature>
<feature type="region of interest" description="Disordered" evidence="5">
    <location>
        <begin position="185"/>
        <end position="241"/>
    </location>
</feature>
<feature type="compositionally biased region" description="Polar residues" evidence="5">
    <location>
        <begin position="1"/>
        <end position="15"/>
    </location>
</feature>
<feature type="domain" description="ARID" evidence="6">
    <location>
        <begin position="265"/>
        <end position="358"/>
    </location>
</feature>
<keyword evidence="7" id="KW-1185">Reference proteome</keyword>
<dbReference type="GO" id="GO:0031491">
    <property type="term" value="F:nucleosome binding"/>
    <property type="evidence" value="ECO:0007669"/>
    <property type="project" value="TreeGrafter"/>
</dbReference>
<feature type="compositionally biased region" description="Polar residues" evidence="5">
    <location>
        <begin position="409"/>
        <end position="419"/>
    </location>
</feature>
<feature type="compositionally biased region" description="Polar residues" evidence="5">
    <location>
        <begin position="832"/>
        <end position="845"/>
    </location>
</feature>
<evidence type="ECO:0000259" key="6">
    <source>
        <dbReference type="PROSITE" id="PS51011"/>
    </source>
</evidence>
<dbReference type="GO" id="GO:0006357">
    <property type="term" value="P:regulation of transcription by RNA polymerase II"/>
    <property type="evidence" value="ECO:0007669"/>
    <property type="project" value="TreeGrafter"/>
</dbReference>
<feature type="compositionally biased region" description="Low complexity" evidence="5">
    <location>
        <begin position="648"/>
        <end position="659"/>
    </location>
</feature>
<feature type="compositionally biased region" description="Basic and acidic residues" evidence="5">
    <location>
        <begin position="1514"/>
        <end position="1524"/>
    </location>
</feature>
<feature type="region of interest" description="Disordered" evidence="5">
    <location>
        <begin position="485"/>
        <end position="509"/>
    </location>
</feature>
<dbReference type="Gene3D" id="1.25.10.10">
    <property type="entry name" value="Leucine-rich Repeat Variant"/>
    <property type="match status" value="1"/>
</dbReference>
<keyword evidence="2" id="KW-0597">Phosphoprotein</keyword>
<dbReference type="Pfam" id="PF12031">
    <property type="entry name" value="BAF250_C"/>
    <property type="match status" value="1"/>
</dbReference>
<dbReference type="Proteomes" id="UP000887575">
    <property type="component" value="Unassembled WGS sequence"/>
</dbReference>
<dbReference type="PANTHER" id="PTHR12656">
    <property type="entry name" value="BRG-1 ASSOCIATED FACTOR 250 BAF250"/>
    <property type="match status" value="1"/>
</dbReference>
<dbReference type="InterPro" id="IPR021906">
    <property type="entry name" value="BAF250/Osa"/>
</dbReference>
<dbReference type="GO" id="GO:0003677">
    <property type="term" value="F:DNA binding"/>
    <property type="evidence" value="ECO:0007669"/>
    <property type="project" value="InterPro"/>
</dbReference>
<protein>
    <recommendedName>
        <fullName evidence="6">ARID domain-containing protein</fullName>
    </recommendedName>
</protein>
<dbReference type="GO" id="GO:0045893">
    <property type="term" value="P:positive regulation of DNA-templated transcription"/>
    <property type="evidence" value="ECO:0007669"/>
    <property type="project" value="TreeGrafter"/>
</dbReference>
<dbReference type="GO" id="GO:0035060">
    <property type="term" value="C:brahma complex"/>
    <property type="evidence" value="ECO:0007669"/>
    <property type="project" value="InterPro"/>
</dbReference>
<feature type="region of interest" description="Disordered" evidence="5">
    <location>
        <begin position="1502"/>
        <end position="1640"/>
    </location>
</feature>
<feature type="compositionally biased region" description="Polar residues" evidence="5">
    <location>
        <begin position="49"/>
        <end position="60"/>
    </location>
</feature>
<dbReference type="GO" id="GO:0006338">
    <property type="term" value="P:chromatin remodeling"/>
    <property type="evidence" value="ECO:0007669"/>
    <property type="project" value="InterPro"/>
</dbReference>
<evidence type="ECO:0000313" key="8">
    <source>
        <dbReference type="WBParaSite" id="MBELARI_LOCUS3925"/>
    </source>
</evidence>
<evidence type="ECO:0000256" key="2">
    <source>
        <dbReference type="ARBA" id="ARBA00022553"/>
    </source>
</evidence>
<proteinExistence type="predicted"/>
<dbReference type="SUPFAM" id="SSF48371">
    <property type="entry name" value="ARM repeat"/>
    <property type="match status" value="1"/>
</dbReference>
<dbReference type="PROSITE" id="PS51011">
    <property type="entry name" value="ARID"/>
    <property type="match status" value="1"/>
</dbReference>
<name>A0AAF3FBE0_9BILA</name>
<keyword evidence="3" id="KW-0156">Chromatin regulator</keyword>
<feature type="compositionally biased region" description="Low complexity" evidence="5">
    <location>
        <begin position="87"/>
        <end position="96"/>
    </location>
</feature>
<dbReference type="InterPro" id="IPR011989">
    <property type="entry name" value="ARM-like"/>
</dbReference>
<dbReference type="GO" id="GO:0071565">
    <property type="term" value="C:nBAF complex"/>
    <property type="evidence" value="ECO:0007669"/>
    <property type="project" value="TreeGrafter"/>
</dbReference>
<feature type="compositionally biased region" description="Acidic residues" evidence="5">
    <location>
        <begin position="1525"/>
        <end position="1539"/>
    </location>
</feature>
<sequence length="1640" mass="178106">MSEPESSTAQTTPMLNTLLAKQPHEGPSQYAQTQLHPATPLTNGERYPGQSSNVQASSSGVDGVPGGGLQPQQPNQGPPGMGPHGIPPGMSHPGMHQMSGMPPHHIPQPGYHGYQPGYYPQMGQMRAMHPHHPMYPPGAMGHPAQFPPHYGPPMMMRPQPPGDLVKMPQGPNPLEWANAQKLKENEENGDAKPGSSQPTAGAPPQWHGAPMGMHPGMVHPQAGHMVPPNAQQPQQSAPPPAINRKANIVDQLVGPVTASNPARVMPERKHFFERLVAFCEQQGEPITVVPQVSKQNVDLHRLYIAVRNRGGFEKVTKEKAWKSICPEANPDISESSAAGYQLRKHYQKHLLLLECMETGRNPEEAIAFADKLKKKKSKSEKEKDIIADGASTSAGTPGPHTPARIGSPSMVNQMQSGPQTMPGYKKKGNSSKFSLKWAPQSSRDFPAAVPSTSGLQNHIPMAQGRVAATATWYPHHANQTGYLSVAQNSPRNSPTPGNPFQSKPSVSPTPPMSYGQYAVNYYHQHNLQREAFLRSRTYQSGQNPGYPNDWRMQFPQQQYGVPGVVQQPHHPGYPPGYPMPPGAAGYYHPDARGPPPGWAGYPHGVPPQMQRPMPQNPPVEPTQAQPDSQQPTSSQPQPLASGAPQAGPATPSLTSQATTPAPPATPGQPGTPASISGNALQVEAGSRAPSAGPPPAATPDSASRMSANDDRPPSQSTTSTPVPPLPNAPMPPSAASPYYSTNMPPHYAQRVPPGAPQQMRPPYAGYPPYNMGPQGQYIQPGYWRGQQPGPQAYNGPAPQPGPSAIPPGQQPQPVPTNAAASPAQRFYPRPVPSTQGAPSPNQNRIPPSYQPTAPARSTIQAPLPVPTPVQPQQQQQPQQLVSAPQQPVFPTDSIEAAVMSTRKRKRPSTKDLIGVNPRRVLMALRSGLETEAIWALNALSVSLTEDVNSTRGHEWIHLIGPLIEHMAAAISVLWPDVFPLTEPPKLGCKDAEVANDEEKSDDIYIDGLSEQLGKELVGKRQQEDKKQQNFTLVTRTGRAVKFEKSTIPAELKRSLCGLEPEKSVEELTYNLHLDGEKVAVGVLAARITASFKQMIESASQNGNPVFSRPSTSYDAARPEKCCKIEIEEDEEQCPIFYRQPTKFEQLDGPIDFEQEMPRRTAIVIPEVPMGSIAARALCASNALRSLSFCPNLELQLTNNRSLLVLVAHFLRLEIHDKLFKRMPPMTKFDPESPLAETESSAEQQRKAVALLDDEDEEHCIKLETAAQLREDALTILCHISGSLILFDLPGTISYKILDGLLHWATSSLPSATDVIGDSGISPRNYALEILCKLSVVESNVDLICATGPWPRLEKMVTVLAKLINMNEETHVREFGIVILNAVVSVSPELCWVAAHKSPAIEHLISFIETADSNMHQVMQQHGMNALRSDPELMGTSVGMLRRSASLLRQLSRANESHRLFARHQNRLLQFTMSQLMDSRVAGMVADTLYAVQTALSNDEELSKKFENHGLNPKKQRDVEMKREEPDSDSESDGGFEETMDASTTTQEINGRCTEKSITPTQLEDNTSDSTSTLPQQNGNRNLNGQAGSGSESGGSPRQGNIAEVKGQATKTTQQQQQQQSTRAVPNGIHPRENGGMTAVA</sequence>
<keyword evidence="4" id="KW-0539">Nucleus</keyword>
<feature type="compositionally biased region" description="Polar residues" evidence="5">
    <location>
        <begin position="1555"/>
        <end position="1585"/>
    </location>
</feature>
<feature type="region of interest" description="Disordered" evidence="5">
    <location>
        <begin position="377"/>
        <end position="431"/>
    </location>
</feature>
<dbReference type="PANTHER" id="PTHR12656:SF5">
    <property type="entry name" value="TRITHORAX GROUP PROTEIN OSA"/>
    <property type="match status" value="1"/>
</dbReference>
<comment type="subcellular location">
    <subcellularLocation>
        <location evidence="1">Nucleus</location>
    </subcellularLocation>
</comment>
<evidence type="ECO:0000256" key="1">
    <source>
        <dbReference type="ARBA" id="ARBA00004123"/>
    </source>
</evidence>
<evidence type="ECO:0000256" key="5">
    <source>
        <dbReference type="SAM" id="MobiDB-lite"/>
    </source>
</evidence>
<feature type="compositionally biased region" description="Pro residues" evidence="5">
    <location>
        <begin position="721"/>
        <end position="734"/>
    </location>
</feature>
<dbReference type="GO" id="GO:0016514">
    <property type="term" value="C:SWI/SNF complex"/>
    <property type="evidence" value="ECO:0007669"/>
    <property type="project" value="InterPro"/>
</dbReference>
<feature type="compositionally biased region" description="Low complexity" evidence="5">
    <location>
        <begin position="621"/>
        <end position="641"/>
    </location>
</feature>
<feature type="compositionally biased region" description="Polar residues" evidence="5">
    <location>
        <begin position="29"/>
        <end position="42"/>
    </location>
</feature>
<feature type="compositionally biased region" description="Low complexity" evidence="5">
    <location>
        <begin position="870"/>
        <end position="887"/>
    </location>
</feature>
<feature type="compositionally biased region" description="Low complexity" evidence="5">
    <location>
        <begin position="1607"/>
        <end position="1621"/>
    </location>
</feature>
<evidence type="ECO:0000313" key="7">
    <source>
        <dbReference type="Proteomes" id="UP000887575"/>
    </source>
</evidence>
<dbReference type="InterPro" id="IPR036431">
    <property type="entry name" value="ARID_dom_sf"/>
</dbReference>
<accession>A0AAF3FBE0</accession>
<feature type="region of interest" description="Disordered" evidence="5">
    <location>
        <begin position="584"/>
        <end position="887"/>
    </location>
</feature>
<dbReference type="Gene3D" id="1.10.150.60">
    <property type="entry name" value="ARID DNA-binding domain"/>
    <property type="match status" value="1"/>
</dbReference>
<dbReference type="InterPro" id="IPR033388">
    <property type="entry name" value="BAF250_C"/>
</dbReference>
<evidence type="ECO:0000256" key="4">
    <source>
        <dbReference type="ARBA" id="ARBA00023242"/>
    </source>
</evidence>
<dbReference type="GO" id="GO:0005654">
    <property type="term" value="C:nucleoplasm"/>
    <property type="evidence" value="ECO:0007669"/>
    <property type="project" value="TreeGrafter"/>
</dbReference>
<evidence type="ECO:0000256" key="3">
    <source>
        <dbReference type="ARBA" id="ARBA00022853"/>
    </source>
</evidence>